<dbReference type="RefSeq" id="WP_068899395.1">
    <property type="nucleotide sequence ID" value="NZ_JBHUIF010000003.1"/>
</dbReference>
<dbReference type="PROSITE" id="PS51257">
    <property type="entry name" value="PROKAR_LIPOPROTEIN"/>
    <property type="match status" value="1"/>
</dbReference>
<dbReference type="Proteomes" id="UP000094936">
    <property type="component" value="Unassembled WGS sequence"/>
</dbReference>
<evidence type="ECO:0008006" key="3">
    <source>
        <dbReference type="Google" id="ProtNLM"/>
    </source>
</evidence>
<accession>A0A1C3EPY8</accession>
<reference evidence="1 2" key="1">
    <citation type="submission" date="2016-05" db="EMBL/GenBank/DDBJ databases">
        <title>Genomic Taxonomy of the Vibrionaceae.</title>
        <authorList>
            <person name="Gomez-Gil B."/>
            <person name="Enciso-Ibarra J."/>
        </authorList>
    </citation>
    <scope>NUCLEOTIDE SEQUENCE [LARGE SCALE GENOMIC DNA]</scope>
    <source>
        <strain evidence="1 2">CAIM 1920</strain>
    </source>
</reference>
<proteinExistence type="predicted"/>
<protein>
    <recommendedName>
        <fullName evidence="3">Lipoprotein</fullName>
    </recommendedName>
</protein>
<dbReference type="EMBL" id="LYBM01000004">
    <property type="protein sequence ID" value="ODA35295.1"/>
    <property type="molecule type" value="Genomic_DNA"/>
</dbReference>
<gene>
    <name evidence="1" type="ORF">A8L45_03750</name>
</gene>
<evidence type="ECO:0000313" key="1">
    <source>
        <dbReference type="EMBL" id="ODA35295.1"/>
    </source>
</evidence>
<dbReference type="AlphaFoldDB" id="A0A1C3EPY8"/>
<sequence length="678" mass="76112">MKTKLCTLLSLSLLSACGGGGGSGAQSVPPEARSHSDIPQAINVDISPRTTTVFPGETLEGSYEFFSSSIPTSLDGSSFHWETSNHTTISYNKTYTVGDDDTLVDDSIKFCVTPINRGDRKQGEQQCSEPVLIIEKPKPEPIQIVISDDKSELRLFAYDKYQNLPIDGIKYIWRTVKADYSAPVGQYYPYSRKEEGNSVEACVEKKDSGALVACSQPYTIQPIDGLAPTADVEDFGRIVKSGQTVALKYTFNDEDGDEEDTSKSLFTWYVGDQKQSNHGQTFTPDKNMALNTLKGCITPYSKTGSPKAGEETCNQRTLIYSSDPSAPEATELHISGAKFEGHKVTGSYQYFDKNHDPESNSMYEWRIHRETDTNDYEIVSHDLSYTLQKGDEGRGNTIEFCVTPHDATSPGSQTCIKEDIAWFEGKGRFDETGKVVPVLKGYPSFKSSNWESMDGGMWAFNSVNPNSPAPFDGTSVLASLFRGQPVLFCIDLNGEPNSKQNHICREMKTYSNNKLLTFDNQSFKGKLARVFDANDPTRIAFPYKVKLKVTKGGKTKTFFWPITWEQLMTLDDRDWQLFAEKYHHGVVDYVKMKPIDAQKFCSNYYRNGTFPMMRETGDWVPNRPTFFDYEAPDVLRWGPNRKIYANGVYFQGEMVGGKRAHIDTKYLFSCVSRSEDTN</sequence>
<evidence type="ECO:0000313" key="2">
    <source>
        <dbReference type="Proteomes" id="UP000094936"/>
    </source>
</evidence>
<dbReference type="OrthoDB" id="5912766at2"/>
<keyword evidence="2" id="KW-1185">Reference proteome</keyword>
<name>A0A1C3EPY8_9GAMM</name>
<organism evidence="1 2">
    <name type="scientific">Veronia pacifica</name>
    <dbReference type="NCBI Taxonomy" id="1080227"/>
    <lineage>
        <taxon>Bacteria</taxon>
        <taxon>Pseudomonadati</taxon>
        <taxon>Pseudomonadota</taxon>
        <taxon>Gammaproteobacteria</taxon>
        <taxon>Vibrionales</taxon>
        <taxon>Vibrionaceae</taxon>
        <taxon>Veronia</taxon>
    </lineage>
</organism>
<comment type="caution">
    <text evidence="1">The sequence shown here is derived from an EMBL/GenBank/DDBJ whole genome shotgun (WGS) entry which is preliminary data.</text>
</comment>